<name>A0ACD0NPZ7_9BASI</name>
<proteinExistence type="predicted"/>
<protein>
    <submittedName>
        <fullName evidence="1">AhpC-TSA-domain-containing protein</fullName>
    </submittedName>
</protein>
<evidence type="ECO:0000313" key="1">
    <source>
        <dbReference type="EMBL" id="PWN47829.1"/>
    </source>
</evidence>
<accession>A0ACD0NPZ7</accession>
<gene>
    <name evidence="1" type="ORF">IE53DRAFT_390015</name>
</gene>
<dbReference type="Proteomes" id="UP000245626">
    <property type="component" value="Unassembled WGS sequence"/>
</dbReference>
<dbReference type="EMBL" id="KZ820328">
    <property type="protein sequence ID" value="PWN47829.1"/>
    <property type="molecule type" value="Genomic_DNA"/>
</dbReference>
<sequence>MAPKAASAQAPAERRQSSRIASKASAAETPAAPAPSAPKRKKNEAEPVKVEGKPDENKQKQEATSSSIKKAKVDTEEKKPSSGGGGTGQLKVGDKLPTLTLKDQDGNEVQVASLKKVVIFSYPKANTPGCTKQGQCFRDSYSEWSKSGYEVYGLSNDNPTPLKNWKEKQSFPYKLLSDPDRKLIGPLTGSKSSTKRSHFVVDQDGKLSLVSVGVKPAE</sequence>
<evidence type="ECO:0000313" key="2">
    <source>
        <dbReference type="Proteomes" id="UP000245626"/>
    </source>
</evidence>
<keyword evidence="2" id="KW-1185">Reference proteome</keyword>
<feature type="non-terminal residue" evidence="1">
    <location>
        <position position="218"/>
    </location>
</feature>
<reference evidence="1 2" key="1">
    <citation type="journal article" date="2018" name="Mol. Biol. Evol.">
        <title>Broad Genomic Sampling Reveals a Smut Pathogenic Ancestry of the Fungal Clade Ustilaginomycotina.</title>
        <authorList>
            <person name="Kijpornyongpan T."/>
            <person name="Mondo S.J."/>
            <person name="Barry K."/>
            <person name="Sandor L."/>
            <person name="Lee J."/>
            <person name="Lipzen A."/>
            <person name="Pangilinan J."/>
            <person name="LaButti K."/>
            <person name="Hainaut M."/>
            <person name="Henrissat B."/>
            <person name="Grigoriev I.V."/>
            <person name="Spatafora J.W."/>
            <person name="Aime M.C."/>
        </authorList>
    </citation>
    <scope>NUCLEOTIDE SEQUENCE [LARGE SCALE GENOMIC DNA]</scope>
    <source>
        <strain evidence="1 2">SA 807</strain>
    </source>
</reference>
<organism evidence="1 2">
    <name type="scientific">Violaceomyces palustris</name>
    <dbReference type="NCBI Taxonomy" id="1673888"/>
    <lineage>
        <taxon>Eukaryota</taxon>
        <taxon>Fungi</taxon>
        <taxon>Dikarya</taxon>
        <taxon>Basidiomycota</taxon>
        <taxon>Ustilaginomycotina</taxon>
        <taxon>Ustilaginomycetes</taxon>
        <taxon>Violaceomycetales</taxon>
        <taxon>Violaceomycetaceae</taxon>
        <taxon>Violaceomyces</taxon>
    </lineage>
</organism>